<dbReference type="GO" id="GO:0003723">
    <property type="term" value="F:RNA binding"/>
    <property type="evidence" value="ECO:0007669"/>
    <property type="project" value="TreeGrafter"/>
</dbReference>
<evidence type="ECO:0000313" key="8">
    <source>
        <dbReference type="Proteomes" id="UP000465112"/>
    </source>
</evidence>
<dbReference type="EMBL" id="VHII01000023">
    <property type="protein sequence ID" value="KAF1372563.1"/>
    <property type="molecule type" value="Genomic_DNA"/>
</dbReference>
<sequence>MTGAGSGGQGPPDGTDAEEAERCPICLGVLAGGELAMPDSCCHVFCLRCLLTWAELQMAPSCPVDRRPFTNVYRWDGNLSCVQVPVRKRVTQPEAESCCCRTPEQKVCLKSKPARRLRRQKVERMADAKTKGLVRKCNDDDPSSLSRKKVRGTECCTWSPSPCVSLTTLTQDIAEPVWVTEDIPYDTGFKQCKPQMQDCPWLSPAAPIPATGTSRQNFHPSGWNHSPSPSLFTSTSLFGPGHFVFQGVVCAITCPKGGEKRGGRASTSKAPPKEAKSLPSRRSGRNNKSQEEVPASDPSSPPQSSSSDGDSSAKPGRASQAPAKRKGKQVTNRKASGKRKATTRRKKSPEVVSSPAASEEEEGEEEEEGDGCDSVTTKVEEGDKSDQEDDLKPSEQQPSDAEVSLNEDQDGFNSADEPGGAEPSGNDVGQDSDETQEQLNRRQPKPGKGDDDMSCPSDSAPYSPGSCSEGDQSKRGEEEEEEEEPASPVSSCGGKDSEDRASPSPSDSENALQDHARSPQRDEQPERDEDTARRAGSEEANNEASPKEAMAESCEDSPPPASPSAGESEDDSAVPDSKASEDADVKPAGSEEPPVVDRSGEGTKEDSPSKDDTKVVPMDCSSPTSEHGSSPILELLKENAVPAAAEPPAAAGRVAKDESYKEQPERERSQERKNGRQRRSRFHSPTSKWSPKRESKRETSRRSRSRSREPSRRSRSREPSRRSRSRSREPSRRSRSRSREPSRRSRSRERDGSPPSSRSSRARSRERDRERDGERDHSKRERSRERRRRRSKSRSKSRSRSRSRSRTRAYRRGPSPDRPASREQSPQRKERRGGWRAGQGSGSAGEGPRHHGGAGRFENGGPTESSPERQAWSENPDWVTEKTREVGAGSRWEDRNSGGNRGESRGRGGRGGFERGRGAGRGGGGGNRSFFNQQEETADSRWQPRNNFSGTGNVSGNDAYSRFNENRGGGRRKESDPGDYDRSGWSSASSWAVRRTLPADVQDYYSKRERGGPGGWSRQEEEQPGAAAASDPAKSEPPPQAVPGNAPVPVMNVIPAQLNVLHHHYPMQGPRGALPVSLQPAAPYAMPPQVPVHLHPAVPLLQVPAVGAQGLPPPPPPPPPMHQGSLTAAAQPDGYTTQMASTMMAYGKPGLLPTPTKAGVAVATHGQSAPSQVLPSSTTQPGQHYKAQADSSKKEKKQQIQEKAVNEVKNAIKPYYQKKEITKDEYKEIVRKAVEKVCHSKSGEVNSSKVANLVKAYVDKYKHARKK</sequence>
<feature type="compositionally biased region" description="Basic residues" evidence="5">
    <location>
        <begin position="785"/>
        <end position="811"/>
    </location>
</feature>
<feature type="compositionally biased region" description="Basic and acidic residues" evidence="5">
    <location>
        <begin position="654"/>
        <end position="674"/>
    </location>
</feature>
<dbReference type="AlphaFoldDB" id="A0A6A5E9E0"/>
<dbReference type="GO" id="GO:0000245">
    <property type="term" value="P:spliceosomal complex assembly"/>
    <property type="evidence" value="ECO:0007669"/>
    <property type="project" value="TreeGrafter"/>
</dbReference>
<feature type="compositionally biased region" description="Basic and acidic residues" evidence="5">
    <location>
        <begin position="879"/>
        <end position="917"/>
    </location>
</feature>
<dbReference type="PANTHER" id="PTHR47048:SF1">
    <property type="entry name" value="PROTEIN SCAF11"/>
    <property type="match status" value="1"/>
</dbReference>
<dbReference type="Pfam" id="PF23030">
    <property type="entry name" value="SCAF11-like_C"/>
    <property type="match status" value="1"/>
</dbReference>
<accession>A0A6A5E9E0</accession>
<feature type="compositionally biased region" description="Basic and acidic residues" evidence="5">
    <location>
        <begin position="763"/>
        <end position="784"/>
    </location>
</feature>
<protein>
    <recommendedName>
        <fullName evidence="6">RING-type domain-containing protein</fullName>
    </recommendedName>
</protein>
<dbReference type="Gene3D" id="3.30.40.10">
    <property type="entry name" value="Zinc/RING finger domain, C3HC4 (zinc finger)"/>
    <property type="match status" value="1"/>
</dbReference>
<feature type="region of interest" description="Disordered" evidence="5">
    <location>
        <begin position="257"/>
        <end position="1048"/>
    </location>
</feature>
<feature type="compositionally biased region" description="Gly residues" evidence="5">
    <location>
        <begin position="835"/>
        <end position="845"/>
    </location>
</feature>
<feature type="compositionally biased region" description="Low complexity" evidence="5">
    <location>
        <begin position="296"/>
        <end position="312"/>
    </location>
</feature>
<dbReference type="Pfam" id="PF13639">
    <property type="entry name" value="zf-RING_2"/>
    <property type="match status" value="1"/>
</dbReference>
<feature type="compositionally biased region" description="Basic and acidic residues" evidence="5">
    <location>
        <begin position="512"/>
        <end position="537"/>
    </location>
</feature>
<feature type="compositionally biased region" description="Polar residues" evidence="5">
    <location>
        <begin position="943"/>
        <end position="958"/>
    </location>
</feature>
<feature type="compositionally biased region" description="Basic and acidic residues" evidence="5">
    <location>
        <begin position="971"/>
        <end position="982"/>
    </location>
</feature>
<dbReference type="OrthoDB" id="1935339at2759"/>
<dbReference type="SUPFAM" id="SSF57850">
    <property type="entry name" value="RING/U-box"/>
    <property type="match status" value="1"/>
</dbReference>
<dbReference type="InterPro" id="IPR017907">
    <property type="entry name" value="Znf_RING_CS"/>
</dbReference>
<feature type="compositionally biased region" description="Polar residues" evidence="5">
    <location>
        <begin position="1165"/>
        <end position="1182"/>
    </location>
</feature>
<organism evidence="7 8">
    <name type="scientific">Perca fluviatilis</name>
    <name type="common">European perch</name>
    <dbReference type="NCBI Taxonomy" id="8168"/>
    <lineage>
        <taxon>Eukaryota</taxon>
        <taxon>Metazoa</taxon>
        <taxon>Chordata</taxon>
        <taxon>Craniata</taxon>
        <taxon>Vertebrata</taxon>
        <taxon>Euteleostomi</taxon>
        <taxon>Actinopterygii</taxon>
        <taxon>Neopterygii</taxon>
        <taxon>Teleostei</taxon>
        <taxon>Neoteleostei</taxon>
        <taxon>Acanthomorphata</taxon>
        <taxon>Eupercaria</taxon>
        <taxon>Perciformes</taxon>
        <taxon>Percoidei</taxon>
        <taxon>Percidae</taxon>
        <taxon>Percinae</taxon>
        <taxon>Perca</taxon>
    </lineage>
</organism>
<feature type="compositionally biased region" description="Basic residues" evidence="5">
    <location>
        <begin position="335"/>
        <end position="347"/>
    </location>
</feature>
<feature type="compositionally biased region" description="Basic and acidic residues" evidence="5">
    <location>
        <begin position="1191"/>
        <end position="1202"/>
    </location>
</feature>
<feature type="region of interest" description="Disordered" evidence="5">
    <location>
        <begin position="1109"/>
        <end position="1128"/>
    </location>
</feature>
<keyword evidence="8" id="KW-1185">Reference proteome</keyword>
<feature type="domain" description="RING-type" evidence="6">
    <location>
        <begin position="23"/>
        <end position="66"/>
    </location>
</feature>
<evidence type="ECO:0000256" key="5">
    <source>
        <dbReference type="SAM" id="MobiDB-lite"/>
    </source>
</evidence>
<dbReference type="PANTHER" id="PTHR47048">
    <property type="entry name" value="PROTEIN SCAF11"/>
    <property type="match status" value="1"/>
</dbReference>
<dbReference type="InterPro" id="IPR001841">
    <property type="entry name" value="Znf_RING"/>
</dbReference>
<feature type="compositionally biased region" description="Low complexity" evidence="5">
    <location>
        <begin position="640"/>
        <end position="651"/>
    </location>
</feature>
<name>A0A6A5E9E0_PERFL</name>
<dbReference type="InterPro" id="IPR013083">
    <property type="entry name" value="Znf_RING/FYVE/PHD"/>
</dbReference>
<keyword evidence="1" id="KW-0479">Metal-binding</keyword>
<evidence type="ECO:0000256" key="2">
    <source>
        <dbReference type="ARBA" id="ARBA00022771"/>
    </source>
</evidence>
<dbReference type="GO" id="GO:0008270">
    <property type="term" value="F:zinc ion binding"/>
    <property type="evidence" value="ECO:0007669"/>
    <property type="project" value="UniProtKB-KW"/>
</dbReference>
<feature type="compositionally biased region" description="Basic and acidic residues" evidence="5">
    <location>
        <begin position="691"/>
        <end position="752"/>
    </location>
</feature>
<dbReference type="PROSITE" id="PS00518">
    <property type="entry name" value="ZF_RING_1"/>
    <property type="match status" value="1"/>
</dbReference>
<feature type="compositionally biased region" description="Pro residues" evidence="5">
    <location>
        <begin position="1111"/>
        <end position="1121"/>
    </location>
</feature>
<evidence type="ECO:0000313" key="7">
    <source>
        <dbReference type="EMBL" id="KAF1372563.1"/>
    </source>
</evidence>
<reference evidence="7 8" key="1">
    <citation type="submission" date="2019-06" db="EMBL/GenBank/DDBJ databases">
        <title>A chromosome-scale genome assembly of the European perch, Perca fluviatilis.</title>
        <authorList>
            <person name="Roques C."/>
            <person name="Zahm M."/>
            <person name="Cabau C."/>
            <person name="Klopp C."/>
            <person name="Bouchez O."/>
            <person name="Donnadieu C."/>
            <person name="Kuhl H."/>
            <person name="Gislard M."/>
            <person name="Guendouz S."/>
            <person name="Journot L."/>
            <person name="Haffray P."/>
            <person name="Bestin A."/>
            <person name="Morvezen R."/>
            <person name="Feron R."/>
            <person name="Wen M."/>
            <person name="Jouanno E."/>
            <person name="Herpin A."/>
            <person name="Schartl M."/>
            <person name="Postlethwait J."/>
            <person name="Schaerlinger B."/>
            <person name="Chardard D."/>
            <person name="Lecocq T."/>
            <person name="Poncet C."/>
            <person name="Jaffrelo L."/>
            <person name="Lampietro C."/>
            <person name="Guiguen Y."/>
        </authorList>
    </citation>
    <scope>NUCLEOTIDE SEQUENCE [LARGE SCALE GENOMIC DNA]</scope>
    <source>
        <tissue evidence="7">Blood</tissue>
    </source>
</reference>
<evidence type="ECO:0000259" key="6">
    <source>
        <dbReference type="PROSITE" id="PS50089"/>
    </source>
</evidence>
<dbReference type="InterPro" id="IPR057031">
    <property type="entry name" value="SFR19-like_C"/>
</dbReference>
<evidence type="ECO:0000256" key="1">
    <source>
        <dbReference type="ARBA" id="ARBA00022723"/>
    </source>
</evidence>
<comment type="caution">
    <text evidence="7">The sequence shown here is derived from an EMBL/GenBank/DDBJ whole genome shotgun (WGS) entry which is preliminary data.</text>
</comment>
<feature type="compositionally biased region" description="Basic and acidic residues" evidence="5">
    <location>
        <begin position="378"/>
        <end position="393"/>
    </location>
</feature>
<gene>
    <name evidence="7" type="ORF">PFLUV_G00266790</name>
</gene>
<keyword evidence="3" id="KW-0862">Zinc</keyword>
<dbReference type="PROSITE" id="PS50089">
    <property type="entry name" value="ZF_RING_2"/>
    <property type="match status" value="1"/>
</dbReference>
<feature type="compositionally biased region" description="Acidic residues" evidence="5">
    <location>
        <begin position="358"/>
        <end position="371"/>
    </location>
</feature>
<dbReference type="SMART" id="SM00184">
    <property type="entry name" value="RING"/>
    <property type="match status" value="1"/>
</dbReference>
<feature type="region of interest" description="Disordered" evidence="5">
    <location>
        <begin position="1161"/>
        <end position="1202"/>
    </location>
</feature>
<dbReference type="Proteomes" id="UP000465112">
    <property type="component" value="Chromosome 23"/>
</dbReference>
<evidence type="ECO:0000256" key="3">
    <source>
        <dbReference type="ARBA" id="ARBA00022833"/>
    </source>
</evidence>
<keyword evidence="2 4" id="KW-0863">Zinc-finger</keyword>
<evidence type="ECO:0000256" key="4">
    <source>
        <dbReference type="PROSITE-ProRule" id="PRU00175"/>
    </source>
</evidence>
<proteinExistence type="predicted"/>
<feature type="compositionally biased region" description="Basic and acidic residues" evidence="5">
    <location>
        <begin position="598"/>
        <end position="614"/>
    </location>
</feature>
<feature type="compositionally biased region" description="Basic and acidic residues" evidence="5">
    <location>
        <begin position="819"/>
        <end position="828"/>
    </location>
</feature>